<evidence type="ECO:0000313" key="16">
    <source>
        <dbReference type="Proteomes" id="UP001500235"/>
    </source>
</evidence>
<reference evidence="16" key="1">
    <citation type="journal article" date="2019" name="Int. J. Syst. Evol. Microbiol.">
        <title>The Global Catalogue of Microorganisms (GCM) 10K type strain sequencing project: providing services to taxonomists for standard genome sequencing and annotation.</title>
        <authorList>
            <consortium name="The Broad Institute Genomics Platform"/>
            <consortium name="The Broad Institute Genome Sequencing Center for Infectious Disease"/>
            <person name="Wu L."/>
            <person name="Ma J."/>
        </authorList>
    </citation>
    <scope>NUCLEOTIDE SEQUENCE [LARGE SCALE GENOMIC DNA]</scope>
    <source>
        <strain evidence="16">JCM 17563</strain>
    </source>
</reference>
<evidence type="ECO:0000313" key="15">
    <source>
        <dbReference type="EMBL" id="GAA4017572.1"/>
    </source>
</evidence>
<keyword evidence="6" id="KW-0631">Potassium channel</keyword>
<accession>A0ABP7SWI4</accession>
<evidence type="ECO:0000256" key="5">
    <source>
        <dbReference type="ARBA" id="ARBA00022692"/>
    </source>
</evidence>
<keyword evidence="11" id="KW-0407">Ion channel</keyword>
<evidence type="ECO:0000256" key="13">
    <source>
        <dbReference type="SAM" id="MobiDB-lite"/>
    </source>
</evidence>
<keyword evidence="8 14" id="KW-1133">Transmembrane helix</keyword>
<dbReference type="Pfam" id="PF06736">
    <property type="entry name" value="TMEM175"/>
    <property type="match status" value="1"/>
</dbReference>
<evidence type="ECO:0000256" key="7">
    <source>
        <dbReference type="ARBA" id="ARBA00022958"/>
    </source>
</evidence>
<sequence>MRAFARTMDHATPSEHDQVRRDSHEGEGATRGTGRMEAFADGVFAIAFTLPIFNVILPALQGPAAGYGERLLEGWPENLNYLLASMVIGLYWVHHHFSGAIYRTTGHYFLLATVLFLTMIGYIAFPVRAFTESLTHKEAIPDTAAFLACSLALTSLAWLFKWTVGNAHGHVDARLDPAYLARLTRRYRLMTAWNLLAAVVVWFWWPVGIAMSWMGVLYKLKAPETPRYLSKAPTIEGED</sequence>
<name>A0ABP7SWI4_9SPHN</name>
<gene>
    <name evidence="15" type="ORF">GCM10022280_16030</name>
</gene>
<evidence type="ECO:0000256" key="11">
    <source>
        <dbReference type="ARBA" id="ARBA00023303"/>
    </source>
</evidence>
<evidence type="ECO:0000256" key="3">
    <source>
        <dbReference type="ARBA" id="ARBA00022448"/>
    </source>
</evidence>
<dbReference type="Proteomes" id="UP001500235">
    <property type="component" value="Unassembled WGS sequence"/>
</dbReference>
<evidence type="ECO:0000256" key="4">
    <source>
        <dbReference type="ARBA" id="ARBA00022538"/>
    </source>
</evidence>
<evidence type="ECO:0000256" key="1">
    <source>
        <dbReference type="ARBA" id="ARBA00004141"/>
    </source>
</evidence>
<comment type="subcellular location">
    <subcellularLocation>
        <location evidence="1">Membrane</location>
        <topology evidence="1">Multi-pass membrane protein</topology>
    </subcellularLocation>
</comment>
<evidence type="ECO:0008006" key="17">
    <source>
        <dbReference type="Google" id="ProtNLM"/>
    </source>
</evidence>
<protein>
    <recommendedName>
        <fullName evidence="17">DUF1211 domain-containing protein</fullName>
    </recommendedName>
</protein>
<feature type="transmembrane region" description="Helical" evidence="14">
    <location>
        <begin position="145"/>
        <end position="164"/>
    </location>
</feature>
<evidence type="ECO:0000256" key="8">
    <source>
        <dbReference type="ARBA" id="ARBA00022989"/>
    </source>
</evidence>
<feature type="transmembrane region" description="Helical" evidence="14">
    <location>
        <begin position="79"/>
        <end position="94"/>
    </location>
</feature>
<feature type="transmembrane region" description="Helical" evidence="14">
    <location>
        <begin position="192"/>
        <end position="218"/>
    </location>
</feature>
<comment type="catalytic activity">
    <reaction evidence="12">
        <text>K(+)(in) = K(+)(out)</text>
        <dbReference type="Rhea" id="RHEA:29463"/>
        <dbReference type="ChEBI" id="CHEBI:29103"/>
    </reaction>
</comment>
<keyword evidence="4" id="KW-0633">Potassium transport</keyword>
<evidence type="ECO:0000256" key="14">
    <source>
        <dbReference type="SAM" id="Phobius"/>
    </source>
</evidence>
<dbReference type="InterPro" id="IPR010617">
    <property type="entry name" value="TMEM175-like"/>
</dbReference>
<keyword evidence="7" id="KW-0630">Potassium</keyword>
<keyword evidence="5 14" id="KW-0812">Transmembrane</keyword>
<evidence type="ECO:0000256" key="2">
    <source>
        <dbReference type="ARBA" id="ARBA00006920"/>
    </source>
</evidence>
<keyword evidence="9" id="KW-0406">Ion transport</keyword>
<proteinExistence type="inferred from homology"/>
<evidence type="ECO:0000256" key="12">
    <source>
        <dbReference type="ARBA" id="ARBA00034430"/>
    </source>
</evidence>
<feature type="transmembrane region" description="Helical" evidence="14">
    <location>
        <begin position="106"/>
        <end position="125"/>
    </location>
</feature>
<organism evidence="15 16">
    <name type="scientific">Sphingomonas swuensis</name>
    <dbReference type="NCBI Taxonomy" id="977800"/>
    <lineage>
        <taxon>Bacteria</taxon>
        <taxon>Pseudomonadati</taxon>
        <taxon>Pseudomonadota</taxon>
        <taxon>Alphaproteobacteria</taxon>
        <taxon>Sphingomonadales</taxon>
        <taxon>Sphingomonadaceae</taxon>
        <taxon>Sphingomonas</taxon>
    </lineage>
</organism>
<feature type="transmembrane region" description="Helical" evidence="14">
    <location>
        <begin position="38"/>
        <end position="59"/>
    </location>
</feature>
<feature type="region of interest" description="Disordered" evidence="13">
    <location>
        <begin position="1"/>
        <end position="32"/>
    </location>
</feature>
<evidence type="ECO:0000256" key="6">
    <source>
        <dbReference type="ARBA" id="ARBA00022826"/>
    </source>
</evidence>
<comment type="similarity">
    <text evidence="2">Belongs to the TMEM175 family.</text>
</comment>
<keyword evidence="3" id="KW-0813">Transport</keyword>
<keyword evidence="16" id="KW-1185">Reference proteome</keyword>
<evidence type="ECO:0000256" key="9">
    <source>
        <dbReference type="ARBA" id="ARBA00023065"/>
    </source>
</evidence>
<evidence type="ECO:0000256" key="10">
    <source>
        <dbReference type="ARBA" id="ARBA00023136"/>
    </source>
</evidence>
<comment type="caution">
    <text evidence="15">The sequence shown here is derived from an EMBL/GenBank/DDBJ whole genome shotgun (WGS) entry which is preliminary data.</text>
</comment>
<feature type="compositionally biased region" description="Basic and acidic residues" evidence="13">
    <location>
        <begin position="7"/>
        <end position="28"/>
    </location>
</feature>
<keyword evidence="10 14" id="KW-0472">Membrane</keyword>
<dbReference type="EMBL" id="BAABBQ010000001">
    <property type="protein sequence ID" value="GAA4017572.1"/>
    <property type="molecule type" value="Genomic_DNA"/>
</dbReference>